<evidence type="ECO:0000256" key="2">
    <source>
        <dbReference type="ARBA" id="ARBA00010330"/>
    </source>
</evidence>
<evidence type="ECO:0000256" key="7">
    <source>
        <dbReference type="ARBA" id="ARBA00023242"/>
    </source>
</evidence>
<evidence type="ECO:0000256" key="4">
    <source>
        <dbReference type="ARBA" id="ARBA00023015"/>
    </source>
</evidence>
<dbReference type="GO" id="GO:0048511">
    <property type="term" value="P:rhythmic process"/>
    <property type="evidence" value="ECO:0007669"/>
    <property type="project" value="UniProtKB-KW"/>
</dbReference>
<feature type="domain" description="Response regulatory" evidence="11">
    <location>
        <begin position="45"/>
        <end position="163"/>
    </location>
</feature>
<keyword evidence="14" id="KW-1185">Reference proteome</keyword>
<dbReference type="GO" id="GO:0009736">
    <property type="term" value="P:cytokinin-activated signaling pathway"/>
    <property type="evidence" value="ECO:0007669"/>
    <property type="project" value="InterPro"/>
</dbReference>
<feature type="region of interest" description="Disordered" evidence="10">
    <location>
        <begin position="430"/>
        <end position="456"/>
    </location>
</feature>
<evidence type="ECO:0000313" key="13">
    <source>
        <dbReference type="EMBL" id="GMH21771.1"/>
    </source>
</evidence>
<dbReference type="PROSITE" id="PS50110">
    <property type="entry name" value="RESPONSE_REGULATORY"/>
    <property type="match status" value="1"/>
</dbReference>
<dbReference type="Proteomes" id="UP001279734">
    <property type="component" value="Unassembled WGS sequence"/>
</dbReference>
<evidence type="ECO:0000256" key="3">
    <source>
        <dbReference type="ARBA" id="ARBA00023012"/>
    </source>
</evidence>
<evidence type="ECO:0000256" key="6">
    <source>
        <dbReference type="ARBA" id="ARBA00023163"/>
    </source>
</evidence>
<comment type="caution">
    <text evidence="13">The sequence shown here is derived from an EMBL/GenBank/DDBJ whole genome shotgun (WGS) entry which is preliminary data.</text>
</comment>
<reference evidence="13" key="1">
    <citation type="submission" date="2023-05" db="EMBL/GenBank/DDBJ databases">
        <title>Nepenthes gracilis genome sequencing.</title>
        <authorList>
            <person name="Fukushima K."/>
        </authorList>
    </citation>
    <scope>NUCLEOTIDE SEQUENCE</scope>
    <source>
        <strain evidence="13">SING2019-196</strain>
    </source>
</reference>
<comment type="subcellular location">
    <subcellularLocation>
        <location evidence="1 9">Nucleus</location>
    </subcellularLocation>
</comment>
<evidence type="ECO:0000256" key="10">
    <source>
        <dbReference type="SAM" id="MobiDB-lite"/>
    </source>
</evidence>
<dbReference type="GO" id="GO:0005634">
    <property type="term" value="C:nucleus"/>
    <property type="evidence" value="ECO:0007669"/>
    <property type="project" value="UniProtKB-SubCell"/>
</dbReference>
<dbReference type="InterPro" id="IPR045279">
    <property type="entry name" value="ARR-like"/>
</dbReference>
<keyword evidence="4" id="KW-0805">Transcription regulation</keyword>
<dbReference type="EMBL" id="BSYO01000023">
    <property type="protein sequence ID" value="GMH21771.1"/>
    <property type="molecule type" value="Genomic_DNA"/>
</dbReference>
<dbReference type="Pfam" id="PF06203">
    <property type="entry name" value="CCT"/>
    <property type="match status" value="1"/>
</dbReference>
<evidence type="ECO:0000259" key="12">
    <source>
        <dbReference type="PROSITE" id="PS51017"/>
    </source>
</evidence>
<feature type="compositionally biased region" description="Polar residues" evidence="10">
    <location>
        <begin position="432"/>
        <end position="456"/>
    </location>
</feature>
<evidence type="ECO:0000256" key="5">
    <source>
        <dbReference type="ARBA" id="ARBA00023108"/>
    </source>
</evidence>
<evidence type="ECO:0000256" key="9">
    <source>
        <dbReference type="PROSITE-ProRule" id="PRU00357"/>
    </source>
</evidence>
<dbReference type="SUPFAM" id="SSF52172">
    <property type="entry name" value="CheY-like"/>
    <property type="match status" value="1"/>
</dbReference>
<evidence type="ECO:0000313" key="14">
    <source>
        <dbReference type="Proteomes" id="UP001279734"/>
    </source>
</evidence>
<dbReference type="PROSITE" id="PS51017">
    <property type="entry name" value="CCT"/>
    <property type="match status" value="1"/>
</dbReference>
<dbReference type="SMART" id="SM00448">
    <property type="entry name" value="REC"/>
    <property type="match status" value="1"/>
</dbReference>
<feature type="domain" description="CCT" evidence="12">
    <location>
        <begin position="533"/>
        <end position="575"/>
    </location>
</feature>
<dbReference type="InterPro" id="IPR010402">
    <property type="entry name" value="CCT_domain"/>
</dbReference>
<proteinExistence type="inferred from homology"/>
<organism evidence="13 14">
    <name type="scientific">Nepenthes gracilis</name>
    <name type="common">Slender pitcher plant</name>
    <dbReference type="NCBI Taxonomy" id="150966"/>
    <lineage>
        <taxon>Eukaryota</taxon>
        <taxon>Viridiplantae</taxon>
        <taxon>Streptophyta</taxon>
        <taxon>Embryophyta</taxon>
        <taxon>Tracheophyta</taxon>
        <taxon>Spermatophyta</taxon>
        <taxon>Magnoliopsida</taxon>
        <taxon>eudicotyledons</taxon>
        <taxon>Gunneridae</taxon>
        <taxon>Pentapetalae</taxon>
        <taxon>Caryophyllales</taxon>
        <taxon>Nepenthaceae</taxon>
        <taxon>Nepenthes</taxon>
    </lineage>
</organism>
<evidence type="ECO:0000256" key="8">
    <source>
        <dbReference type="PROSITE-ProRule" id="PRU00169"/>
    </source>
</evidence>
<dbReference type="Gene3D" id="3.40.50.2300">
    <property type="match status" value="1"/>
</dbReference>
<dbReference type="GO" id="GO:0000160">
    <property type="term" value="P:phosphorelay signal transduction system"/>
    <property type="evidence" value="ECO:0007669"/>
    <property type="project" value="UniProtKB-KW"/>
</dbReference>
<accession>A0AAD3T4K2</accession>
<dbReference type="Pfam" id="PF00072">
    <property type="entry name" value="Response_reg"/>
    <property type="match status" value="1"/>
</dbReference>
<dbReference type="InterPro" id="IPR011006">
    <property type="entry name" value="CheY-like_superfamily"/>
</dbReference>
<keyword evidence="7 9" id="KW-0539">Nucleus</keyword>
<dbReference type="InterPro" id="IPR001789">
    <property type="entry name" value="Sig_transdc_resp-reg_receiver"/>
</dbReference>
<dbReference type="PANTHER" id="PTHR43874">
    <property type="entry name" value="TWO-COMPONENT RESPONSE REGULATOR"/>
    <property type="match status" value="1"/>
</dbReference>
<dbReference type="AlphaFoldDB" id="A0AAD3T4K2"/>
<comment type="caution">
    <text evidence="8">Lacks conserved residue(s) required for the propagation of feature annotation.</text>
</comment>
<comment type="similarity">
    <text evidence="2">Belongs to the ARR-like family.</text>
</comment>
<keyword evidence="5" id="KW-0090">Biological rhythms</keyword>
<dbReference type="PANTHER" id="PTHR43874:SF146">
    <property type="entry name" value="TWO-COMPONENT RESPONSE REGULATOR-LIKE APRR9"/>
    <property type="match status" value="1"/>
</dbReference>
<sequence>MGELVAANSEEERMEVVVVEEEEEERENGAEEVRWEMYLPSMVIRVLLVEADYSTRQIIAALLRKCNYEVAAISDGLKAWEILKRGHNNIHLVLTELNLPSISGYALLTLAMEHESCKNIPVIMMSSHDSISMVFKCLLKGAADFLIKPVRRNELKNLWQHVWKRLPQINVKHVSHNMSTGHCKLEAALENNAATSHTSDIVPPSWRNSKSSDKASEAQSSCTTRYVEAESAYLENVSEVSQPKHGRESDLSEAEMGQCENVVKSSIRMEEDGSYTERMTEDESAEPERHGVMANIDSNQLLKPPREAIDLIGRIDDHQKCTIVQSSSSNERNWIDFSPVLDLSLRLRDLQNQELDERHKQNHYNASAFSGSAISSKEKNIQHNVVGESAHPAAAFLNPQHGPVPDLGVSLGSISDGYCPVFLPIFGPESGGQVSSSPKSAHQQEPSPSSLHSVLGTDSSSLGCCWSDEATNQSAGGNVPENSKFISMAKLDAMNTQPAVCQSATSEGGKDDGTDNVMHDQFGRTSSHRTAQREAALRKFLLKRKERCYEKKVRYQSRKILAQQRPRVKGQFVRQAHLDQPIADANNSSHEKHA</sequence>
<protein>
    <submittedName>
        <fullName evidence="13">Uncharacterized protein</fullName>
    </submittedName>
</protein>
<feature type="region of interest" description="Disordered" evidence="10">
    <location>
        <begin position="194"/>
        <end position="221"/>
    </location>
</feature>
<gene>
    <name evidence="13" type="ORF">Nepgr_023613</name>
</gene>
<name>A0AAD3T4K2_NEPGR</name>
<evidence type="ECO:0000256" key="1">
    <source>
        <dbReference type="ARBA" id="ARBA00004123"/>
    </source>
</evidence>
<keyword evidence="6" id="KW-0804">Transcription</keyword>
<keyword evidence="3" id="KW-0902">Two-component regulatory system</keyword>
<evidence type="ECO:0000259" key="11">
    <source>
        <dbReference type="PROSITE" id="PS50110"/>
    </source>
</evidence>